<dbReference type="SMART" id="SM00822">
    <property type="entry name" value="PKS_KR"/>
    <property type="match status" value="1"/>
</dbReference>
<reference evidence="4" key="1">
    <citation type="submission" date="2020-07" db="EMBL/GenBank/DDBJ databases">
        <title>Huge and variable diversity of episymbiotic CPR bacteria and DPANN archaea in groundwater ecosystems.</title>
        <authorList>
            <person name="He C.Y."/>
            <person name="Keren R."/>
            <person name="Whittaker M."/>
            <person name="Farag I.F."/>
            <person name="Doudna J."/>
            <person name="Cate J.H.D."/>
            <person name="Banfield J.F."/>
        </authorList>
    </citation>
    <scope>NUCLEOTIDE SEQUENCE</scope>
    <source>
        <strain evidence="4">NC_groundwater_763_Ag_S-0.2um_68_21</strain>
    </source>
</reference>
<proteinExistence type="inferred from homology"/>
<dbReference type="FunFam" id="3.40.50.720:FF:000084">
    <property type="entry name" value="Short-chain dehydrogenase reductase"/>
    <property type="match status" value="1"/>
</dbReference>
<dbReference type="InterPro" id="IPR057326">
    <property type="entry name" value="KR_dom"/>
</dbReference>
<dbReference type="NCBIfam" id="NF009466">
    <property type="entry name" value="PRK12826.1-2"/>
    <property type="match status" value="1"/>
</dbReference>
<dbReference type="PRINTS" id="PR00080">
    <property type="entry name" value="SDRFAMILY"/>
</dbReference>
<gene>
    <name evidence="4" type="ORF">HYZ11_02840</name>
</gene>
<feature type="domain" description="Ketoreductase" evidence="3">
    <location>
        <begin position="6"/>
        <end position="185"/>
    </location>
</feature>
<name>A0A932HVN3_UNCTE</name>
<dbReference type="Gene3D" id="3.40.50.720">
    <property type="entry name" value="NAD(P)-binding Rossmann-like Domain"/>
    <property type="match status" value="1"/>
</dbReference>
<dbReference type="InterPro" id="IPR036291">
    <property type="entry name" value="NAD(P)-bd_dom_sf"/>
</dbReference>
<dbReference type="Proteomes" id="UP000782312">
    <property type="component" value="Unassembled WGS sequence"/>
</dbReference>
<comment type="similarity">
    <text evidence="1 2">Belongs to the short-chain dehydrogenases/reductases (SDR) family.</text>
</comment>
<protein>
    <submittedName>
        <fullName evidence="4">SDR family oxidoreductase</fullName>
    </submittedName>
</protein>
<evidence type="ECO:0000259" key="3">
    <source>
        <dbReference type="SMART" id="SM00822"/>
    </source>
</evidence>
<dbReference type="PRINTS" id="PR00081">
    <property type="entry name" value="GDHRDH"/>
</dbReference>
<dbReference type="InterPro" id="IPR002347">
    <property type="entry name" value="SDR_fam"/>
</dbReference>
<dbReference type="EMBL" id="JACPUR010000004">
    <property type="protein sequence ID" value="MBI3126525.1"/>
    <property type="molecule type" value="Genomic_DNA"/>
</dbReference>
<dbReference type="GO" id="GO:0032787">
    <property type="term" value="P:monocarboxylic acid metabolic process"/>
    <property type="evidence" value="ECO:0007669"/>
    <property type="project" value="UniProtKB-ARBA"/>
</dbReference>
<evidence type="ECO:0000313" key="5">
    <source>
        <dbReference type="Proteomes" id="UP000782312"/>
    </source>
</evidence>
<evidence type="ECO:0000256" key="1">
    <source>
        <dbReference type="ARBA" id="ARBA00006484"/>
    </source>
</evidence>
<dbReference type="PANTHER" id="PTHR42879">
    <property type="entry name" value="3-OXOACYL-(ACYL-CARRIER-PROTEIN) REDUCTASE"/>
    <property type="match status" value="1"/>
</dbReference>
<dbReference type="PROSITE" id="PS00061">
    <property type="entry name" value="ADH_SHORT"/>
    <property type="match status" value="1"/>
</dbReference>
<dbReference type="InterPro" id="IPR050259">
    <property type="entry name" value="SDR"/>
</dbReference>
<organism evidence="4 5">
    <name type="scientific">Tectimicrobiota bacterium</name>
    <dbReference type="NCBI Taxonomy" id="2528274"/>
    <lineage>
        <taxon>Bacteria</taxon>
        <taxon>Pseudomonadati</taxon>
        <taxon>Nitrospinota/Tectimicrobiota group</taxon>
        <taxon>Candidatus Tectimicrobiota</taxon>
    </lineage>
</organism>
<accession>A0A932HVN3</accession>
<dbReference type="Pfam" id="PF00106">
    <property type="entry name" value="adh_short"/>
    <property type="match status" value="1"/>
</dbReference>
<dbReference type="SUPFAM" id="SSF51735">
    <property type="entry name" value="NAD(P)-binding Rossmann-fold domains"/>
    <property type="match status" value="1"/>
</dbReference>
<evidence type="ECO:0000256" key="2">
    <source>
        <dbReference type="RuleBase" id="RU000363"/>
    </source>
</evidence>
<dbReference type="InterPro" id="IPR020904">
    <property type="entry name" value="Sc_DH/Rdtase_CS"/>
</dbReference>
<dbReference type="NCBIfam" id="NF005559">
    <property type="entry name" value="PRK07231.1"/>
    <property type="match status" value="1"/>
</dbReference>
<comment type="caution">
    <text evidence="4">The sequence shown here is derived from an EMBL/GenBank/DDBJ whole genome shotgun (WGS) entry which is preliminary data.</text>
</comment>
<evidence type="ECO:0000313" key="4">
    <source>
        <dbReference type="EMBL" id="MBI3126525.1"/>
    </source>
</evidence>
<dbReference type="PANTHER" id="PTHR42879:SF2">
    <property type="entry name" value="3-OXOACYL-[ACYL-CARRIER-PROTEIN] REDUCTASE FABG"/>
    <property type="match status" value="1"/>
</dbReference>
<sequence length="258" mass="27549">MKLQGKVAFITGASGGIGGAVARLYAQEGADVALAARTVEKMEKVAADVRKLGRKAVVCRCDVLKDDDIIQAIRATVKELGPIGILVNNAGIVSFEPVHKLPDEVWNRTMQINAKAPFTAIREVLPSMMERKWGRIINVASVSGKIGLPFRSAYAASKHAVIGLTKSLSAEVAPLGITANCICPTFVATEMFTESIQKWADETGKTYAQQEEELRQRVPMKRFIDPGEVAPLALLLASDGAAGITGQSINVDGGFVQS</sequence>
<dbReference type="AlphaFoldDB" id="A0A932HVN3"/>
<dbReference type="CDD" id="cd05233">
    <property type="entry name" value="SDR_c"/>
    <property type="match status" value="1"/>
</dbReference>